<protein>
    <submittedName>
        <fullName evidence="2">Uncharacterized protein</fullName>
    </submittedName>
</protein>
<reference evidence="3" key="1">
    <citation type="journal article" date="2019" name="Int. J. Syst. Evol. Microbiol.">
        <title>The Global Catalogue of Microorganisms (GCM) 10K type strain sequencing project: providing services to taxonomists for standard genome sequencing and annotation.</title>
        <authorList>
            <consortium name="The Broad Institute Genomics Platform"/>
            <consortium name="The Broad Institute Genome Sequencing Center for Infectious Disease"/>
            <person name="Wu L."/>
            <person name="Ma J."/>
        </authorList>
    </citation>
    <scope>NUCLEOTIDE SEQUENCE [LARGE SCALE GENOMIC DNA]</scope>
    <source>
        <strain evidence="3">JCM 17923</strain>
    </source>
</reference>
<organism evidence="2 3">
    <name type="scientific">Hymenobacter saemangeumensis</name>
    <dbReference type="NCBI Taxonomy" id="1084522"/>
    <lineage>
        <taxon>Bacteria</taxon>
        <taxon>Pseudomonadati</taxon>
        <taxon>Bacteroidota</taxon>
        <taxon>Cytophagia</taxon>
        <taxon>Cytophagales</taxon>
        <taxon>Hymenobacteraceae</taxon>
        <taxon>Hymenobacter</taxon>
    </lineage>
</organism>
<proteinExistence type="predicted"/>
<keyword evidence="1" id="KW-0472">Membrane</keyword>
<name>A0ABP8I1G0_9BACT</name>
<dbReference type="Proteomes" id="UP001501153">
    <property type="component" value="Unassembled WGS sequence"/>
</dbReference>
<keyword evidence="1" id="KW-0812">Transmembrane</keyword>
<comment type="caution">
    <text evidence="2">The sequence shown here is derived from an EMBL/GenBank/DDBJ whole genome shotgun (WGS) entry which is preliminary data.</text>
</comment>
<keyword evidence="3" id="KW-1185">Reference proteome</keyword>
<dbReference type="RefSeq" id="WP_345233637.1">
    <property type="nucleotide sequence ID" value="NZ_BAABGZ010000010.1"/>
</dbReference>
<evidence type="ECO:0000313" key="2">
    <source>
        <dbReference type="EMBL" id="GAA4349209.1"/>
    </source>
</evidence>
<accession>A0ABP8I1G0</accession>
<evidence type="ECO:0000313" key="3">
    <source>
        <dbReference type="Proteomes" id="UP001501153"/>
    </source>
</evidence>
<keyword evidence="1" id="KW-1133">Transmembrane helix</keyword>
<feature type="transmembrane region" description="Helical" evidence="1">
    <location>
        <begin position="45"/>
        <end position="64"/>
    </location>
</feature>
<gene>
    <name evidence="2" type="ORF">GCM10023185_05750</name>
</gene>
<dbReference type="EMBL" id="BAABGZ010000010">
    <property type="protein sequence ID" value="GAA4349209.1"/>
    <property type="molecule type" value="Genomic_DNA"/>
</dbReference>
<feature type="transmembrane region" description="Helical" evidence="1">
    <location>
        <begin position="6"/>
        <end position="24"/>
    </location>
</feature>
<evidence type="ECO:0000256" key="1">
    <source>
        <dbReference type="SAM" id="Phobius"/>
    </source>
</evidence>
<sequence length="67" mass="7523">MSLSTALLPLAITLLVLFSLWVTFPRQKLLAGRPAWQRWVRWLIFGVNLVSGALLIYLLAGIYLNPG</sequence>